<feature type="domain" description="Glycosyltransferase 2-like" evidence="1">
    <location>
        <begin position="232"/>
        <end position="370"/>
    </location>
</feature>
<dbReference type="eggNOG" id="COG0463">
    <property type="taxonomic scope" value="Bacteria"/>
</dbReference>
<dbReference type="Pfam" id="PF00535">
    <property type="entry name" value="Glycos_transf_2"/>
    <property type="match status" value="1"/>
</dbReference>
<dbReference type="Proteomes" id="UP000002772">
    <property type="component" value="Unassembled WGS sequence"/>
</dbReference>
<dbReference type="Gene3D" id="3.90.550.10">
    <property type="entry name" value="Spore Coat Polysaccharide Biosynthesis Protein SpsA, Chain A"/>
    <property type="match status" value="2"/>
</dbReference>
<dbReference type="OrthoDB" id="1110483at2"/>
<dbReference type="PANTHER" id="PTHR43685:SF2">
    <property type="entry name" value="GLYCOSYLTRANSFERASE 2-LIKE DOMAIN-CONTAINING PROTEIN"/>
    <property type="match status" value="1"/>
</dbReference>
<dbReference type="PANTHER" id="PTHR43685">
    <property type="entry name" value="GLYCOSYLTRANSFERASE"/>
    <property type="match status" value="1"/>
</dbReference>
<dbReference type="InterPro" id="IPR029044">
    <property type="entry name" value="Nucleotide-diphossugar_trans"/>
</dbReference>
<keyword evidence="3" id="KW-1185">Reference proteome</keyword>
<organism evidence="2 3">
    <name type="scientific">Hallella multisaccharivorax DSM 17128</name>
    <dbReference type="NCBI Taxonomy" id="688246"/>
    <lineage>
        <taxon>Bacteria</taxon>
        <taxon>Pseudomonadati</taxon>
        <taxon>Bacteroidota</taxon>
        <taxon>Bacteroidia</taxon>
        <taxon>Bacteroidales</taxon>
        <taxon>Prevotellaceae</taxon>
        <taxon>Hallella</taxon>
    </lineage>
</organism>
<evidence type="ECO:0000313" key="2">
    <source>
        <dbReference type="EMBL" id="EGN56037.1"/>
    </source>
</evidence>
<dbReference type="SUPFAM" id="SSF53448">
    <property type="entry name" value="Nucleotide-diphospho-sugar transferases"/>
    <property type="match status" value="1"/>
</dbReference>
<dbReference type="GO" id="GO:0016740">
    <property type="term" value="F:transferase activity"/>
    <property type="evidence" value="ECO:0007669"/>
    <property type="project" value="UniProtKB-KW"/>
</dbReference>
<dbReference type="EMBL" id="GL945017">
    <property type="protein sequence ID" value="EGN56037.1"/>
    <property type="molecule type" value="Genomic_DNA"/>
</dbReference>
<proteinExistence type="predicted"/>
<dbReference type="InterPro" id="IPR050834">
    <property type="entry name" value="Glycosyltransf_2"/>
</dbReference>
<accession>F8NCE7</accession>
<sequence>MTQQIDCFIARGNEEETLKNVEAFQNEALVGNVTVVDGNMKASATLKQIAGQTSAKYTLLFLKGQYIQMGYLALQRMVQVADITRAAMTYADHYNISADGKRTDAPTIDYQMGALRDDFNFGSVLLFRTDALKEAVVRMKADYQAVGFYDLRLKLAEKYQFSHINEYLYSEVELDTRKTGEKLFDYVDPRNRTSQIEMEQAVTEYLKEIGGYLKPEFEPIDIQAGHFPVEVSVMIPVRNRIRTIRDAIESAQNQRTTFDYNIFIIENGPECHSTDGTTEAIDEMAANDGRIVHIVTQRRDLGVGGSWNLCAHDPRCGRFIVQLDSDDVYLDENTLQTYYDAFMEQKTGAIIGTYELTDINKNILPPGKIDHAEWTPENGRNNALRINGLGAPRGMYSPLLRDITMPNVNYGEDYAFMLALSRHYLIGRIYDPVYCCRRWDDNSDGDLSIEKENRNNTYKDRIRTWELMARITMNKQHEH</sequence>
<name>F8NCE7_9BACT</name>
<dbReference type="RefSeq" id="WP_007572937.1">
    <property type="nucleotide sequence ID" value="NZ_BPTS01000001.1"/>
</dbReference>
<dbReference type="AlphaFoldDB" id="F8NCE7"/>
<evidence type="ECO:0000259" key="1">
    <source>
        <dbReference type="Pfam" id="PF00535"/>
    </source>
</evidence>
<evidence type="ECO:0000313" key="3">
    <source>
        <dbReference type="Proteomes" id="UP000002772"/>
    </source>
</evidence>
<dbReference type="STRING" id="688246.Premu_0560"/>
<keyword evidence="2" id="KW-0808">Transferase</keyword>
<reference evidence="3" key="1">
    <citation type="journal article" date="2011" name="Stand. Genomic Sci.">
        <title>Non-contiguous finished genome sequence of the opportunistic oral pathogen Prevotella multisaccharivorax type strain (PPPA20).</title>
        <authorList>
            <person name="Pati A."/>
            <person name="Gronow S."/>
            <person name="Lu M."/>
            <person name="Lapidus A."/>
            <person name="Nolan M."/>
            <person name="Lucas S."/>
            <person name="Hammon N."/>
            <person name="Deshpande S."/>
            <person name="Cheng J.F."/>
            <person name="Tapia R."/>
            <person name="Han C."/>
            <person name="Goodwin L."/>
            <person name="Pitluck S."/>
            <person name="Liolios K."/>
            <person name="Pagani I."/>
            <person name="Mavromatis K."/>
            <person name="Mikhailova N."/>
            <person name="Huntemann M."/>
            <person name="Chen A."/>
            <person name="Palaniappan K."/>
            <person name="Land M."/>
            <person name="Hauser L."/>
            <person name="Detter J.C."/>
            <person name="Brambilla E.M."/>
            <person name="Rohde M."/>
            <person name="Goker M."/>
            <person name="Woyke T."/>
            <person name="Bristow J."/>
            <person name="Eisen J.A."/>
            <person name="Markowitz V."/>
            <person name="Hugenholtz P."/>
            <person name="Kyrpides N.C."/>
            <person name="Klenk H.P."/>
            <person name="Ivanova N."/>
        </authorList>
    </citation>
    <scope>NUCLEOTIDE SEQUENCE [LARGE SCALE GENOMIC DNA]</scope>
    <source>
        <strain evidence="3">DSM 17128</strain>
    </source>
</reference>
<protein>
    <submittedName>
        <fullName evidence="2">Glycosyl transferase family 2</fullName>
    </submittedName>
</protein>
<gene>
    <name evidence="2" type="ORF">Premu_0560</name>
</gene>
<dbReference type="CDD" id="cd00761">
    <property type="entry name" value="Glyco_tranf_GTA_type"/>
    <property type="match status" value="1"/>
</dbReference>
<dbReference type="HOGENOM" id="CLU_530861_0_0_10"/>
<dbReference type="InterPro" id="IPR001173">
    <property type="entry name" value="Glyco_trans_2-like"/>
</dbReference>